<dbReference type="EMBL" id="PFAX01000041">
    <property type="protein sequence ID" value="PIR89853.1"/>
    <property type="molecule type" value="Genomic_DNA"/>
</dbReference>
<dbReference type="SUPFAM" id="SSF55874">
    <property type="entry name" value="ATPase domain of HSP90 chaperone/DNA topoisomerase II/histidine kinase"/>
    <property type="match status" value="1"/>
</dbReference>
<keyword evidence="3" id="KW-0597">Phosphoprotein</keyword>
<gene>
    <name evidence="12" type="ORF">COU05_03895</name>
</gene>
<dbReference type="Gene3D" id="3.30.565.10">
    <property type="entry name" value="Histidine kinase-like ATPase, C-terminal domain"/>
    <property type="match status" value="1"/>
</dbReference>
<dbReference type="InterPro" id="IPR036890">
    <property type="entry name" value="HATPase_C_sf"/>
</dbReference>
<keyword evidence="10" id="KW-1133">Transmembrane helix</keyword>
<dbReference type="GO" id="GO:0000155">
    <property type="term" value="F:phosphorelay sensor kinase activity"/>
    <property type="evidence" value="ECO:0007669"/>
    <property type="project" value="InterPro"/>
</dbReference>
<dbReference type="InterPro" id="IPR004358">
    <property type="entry name" value="Sig_transdc_His_kin-like_C"/>
</dbReference>
<evidence type="ECO:0000256" key="1">
    <source>
        <dbReference type="ARBA" id="ARBA00000085"/>
    </source>
</evidence>
<accession>A0A2H0UTG9</accession>
<evidence type="ECO:0000256" key="3">
    <source>
        <dbReference type="ARBA" id="ARBA00022553"/>
    </source>
</evidence>
<dbReference type="PRINTS" id="PR00344">
    <property type="entry name" value="BCTRLSENSOR"/>
</dbReference>
<dbReference type="CDD" id="cd00082">
    <property type="entry name" value="HisKA"/>
    <property type="match status" value="1"/>
</dbReference>
<dbReference type="Proteomes" id="UP000230132">
    <property type="component" value="Unassembled WGS sequence"/>
</dbReference>
<evidence type="ECO:0000256" key="10">
    <source>
        <dbReference type="SAM" id="Phobius"/>
    </source>
</evidence>
<keyword evidence="4" id="KW-0808">Transferase</keyword>
<dbReference type="Pfam" id="PF00512">
    <property type="entry name" value="HisKA"/>
    <property type="match status" value="1"/>
</dbReference>
<keyword evidence="5" id="KW-0547">Nucleotide-binding</keyword>
<feature type="transmembrane region" description="Helical" evidence="10">
    <location>
        <begin position="54"/>
        <end position="71"/>
    </location>
</feature>
<dbReference type="GO" id="GO:0030295">
    <property type="term" value="F:protein kinase activator activity"/>
    <property type="evidence" value="ECO:0007669"/>
    <property type="project" value="TreeGrafter"/>
</dbReference>
<name>A0A2H0UTG9_9BACT</name>
<protein>
    <recommendedName>
        <fullName evidence="2">histidine kinase</fullName>
        <ecNumber evidence="2">2.7.13.3</ecNumber>
    </recommendedName>
</protein>
<keyword evidence="9" id="KW-0175">Coiled coil</keyword>
<dbReference type="EC" id="2.7.13.3" evidence="2"/>
<keyword evidence="6" id="KW-0418">Kinase</keyword>
<evidence type="ECO:0000256" key="2">
    <source>
        <dbReference type="ARBA" id="ARBA00012438"/>
    </source>
</evidence>
<keyword evidence="10" id="KW-0812">Transmembrane</keyword>
<evidence type="ECO:0000256" key="6">
    <source>
        <dbReference type="ARBA" id="ARBA00022777"/>
    </source>
</evidence>
<dbReference type="GO" id="GO:0005524">
    <property type="term" value="F:ATP binding"/>
    <property type="evidence" value="ECO:0007669"/>
    <property type="project" value="UniProtKB-KW"/>
</dbReference>
<evidence type="ECO:0000256" key="4">
    <source>
        <dbReference type="ARBA" id="ARBA00022679"/>
    </source>
</evidence>
<dbReference type="InterPro" id="IPR005467">
    <property type="entry name" value="His_kinase_dom"/>
</dbReference>
<dbReference type="InterPro" id="IPR036097">
    <property type="entry name" value="HisK_dim/P_sf"/>
</dbReference>
<feature type="transmembrane region" description="Helical" evidence="10">
    <location>
        <begin position="108"/>
        <end position="130"/>
    </location>
</feature>
<organism evidence="12 13">
    <name type="scientific">bacterium (Candidatus Gribaldobacteria) CG10_big_fil_rev_8_21_14_0_10_37_21</name>
    <dbReference type="NCBI Taxonomy" id="2014275"/>
    <lineage>
        <taxon>Bacteria</taxon>
        <taxon>Candidatus Gribaldobacteria</taxon>
    </lineage>
</organism>
<dbReference type="SUPFAM" id="SSF47384">
    <property type="entry name" value="Homodimeric domain of signal transducing histidine kinase"/>
    <property type="match status" value="1"/>
</dbReference>
<evidence type="ECO:0000259" key="11">
    <source>
        <dbReference type="PROSITE" id="PS50109"/>
    </source>
</evidence>
<keyword evidence="8" id="KW-0902">Two-component regulatory system</keyword>
<sequence>MEEQAKKVNNKIVKTMPKGQSEPLFVFLFVKACLGFLVSAVLACPLINFWLRDIFLYFFFISSFLLILHIFKSNEEDFSSKLALSSSLIDILFFLLLAWRFVTLSEFFFLFIVLILAEAVLALWLFSLLIKNLFLSQRVKKQVETSFVSLQEKLSQIKKQNKQIKELLKMKEEFLKIANHQLRTPVSVIRGLTEALKEEKLSQAQRKQTQNKLILSSNRLASILDDLLVAQTLKGDYIEPKPSSFEVRALIDQVILKLKNLATEKKVKIVFKKSRQKINLFLDQDLLEASIFRVLENALLYSRGKEVKIILQKKALKGEKSQIEISIKDKGIGFSSREKKNLCLPFYRSKQALLESPNGSGLGLYITKRFIEKQGGSFKIVSTGKNKGCEAIIYLFYV</sequence>
<evidence type="ECO:0000256" key="9">
    <source>
        <dbReference type="SAM" id="Coils"/>
    </source>
</evidence>
<dbReference type="SMART" id="SM00388">
    <property type="entry name" value="HisKA"/>
    <property type="match status" value="1"/>
</dbReference>
<dbReference type="PROSITE" id="PS50109">
    <property type="entry name" value="HIS_KIN"/>
    <property type="match status" value="1"/>
</dbReference>
<dbReference type="SMART" id="SM00387">
    <property type="entry name" value="HATPase_c"/>
    <property type="match status" value="1"/>
</dbReference>
<dbReference type="PANTHER" id="PTHR42878">
    <property type="entry name" value="TWO-COMPONENT HISTIDINE KINASE"/>
    <property type="match status" value="1"/>
</dbReference>
<dbReference type="InterPro" id="IPR003661">
    <property type="entry name" value="HisK_dim/P_dom"/>
</dbReference>
<feature type="domain" description="Histidine kinase" evidence="11">
    <location>
        <begin position="177"/>
        <end position="398"/>
    </location>
</feature>
<dbReference type="GO" id="GO:0000156">
    <property type="term" value="F:phosphorelay response regulator activity"/>
    <property type="evidence" value="ECO:0007669"/>
    <property type="project" value="TreeGrafter"/>
</dbReference>
<dbReference type="GO" id="GO:0007234">
    <property type="term" value="P:osmosensory signaling via phosphorelay pathway"/>
    <property type="evidence" value="ECO:0007669"/>
    <property type="project" value="TreeGrafter"/>
</dbReference>
<dbReference type="PANTHER" id="PTHR42878:SF7">
    <property type="entry name" value="SENSOR HISTIDINE KINASE GLRK"/>
    <property type="match status" value="1"/>
</dbReference>
<evidence type="ECO:0000256" key="7">
    <source>
        <dbReference type="ARBA" id="ARBA00022840"/>
    </source>
</evidence>
<evidence type="ECO:0000313" key="13">
    <source>
        <dbReference type="Proteomes" id="UP000230132"/>
    </source>
</evidence>
<keyword evidence="10" id="KW-0472">Membrane</keyword>
<evidence type="ECO:0000256" key="5">
    <source>
        <dbReference type="ARBA" id="ARBA00022741"/>
    </source>
</evidence>
<comment type="caution">
    <text evidence="12">The sequence shown here is derived from an EMBL/GenBank/DDBJ whole genome shotgun (WGS) entry which is preliminary data.</text>
</comment>
<dbReference type="AlphaFoldDB" id="A0A2H0UTG9"/>
<proteinExistence type="predicted"/>
<dbReference type="InterPro" id="IPR050351">
    <property type="entry name" value="BphY/WalK/GraS-like"/>
</dbReference>
<dbReference type="Gene3D" id="1.10.287.130">
    <property type="match status" value="1"/>
</dbReference>
<comment type="catalytic activity">
    <reaction evidence="1">
        <text>ATP + protein L-histidine = ADP + protein N-phospho-L-histidine.</text>
        <dbReference type="EC" id="2.7.13.3"/>
    </reaction>
</comment>
<feature type="transmembrane region" description="Helical" evidence="10">
    <location>
        <begin position="24"/>
        <end position="48"/>
    </location>
</feature>
<keyword evidence="7" id="KW-0067">ATP-binding</keyword>
<feature type="coiled-coil region" evidence="9">
    <location>
        <begin position="140"/>
        <end position="177"/>
    </location>
</feature>
<dbReference type="Pfam" id="PF02518">
    <property type="entry name" value="HATPase_c"/>
    <property type="match status" value="1"/>
</dbReference>
<dbReference type="InterPro" id="IPR003594">
    <property type="entry name" value="HATPase_dom"/>
</dbReference>
<evidence type="ECO:0000256" key="8">
    <source>
        <dbReference type="ARBA" id="ARBA00023012"/>
    </source>
</evidence>
<feature type="transmembrane region" description="Helical" evidence="10">
    <location>
        <begin position="83"/>
        <end position="102"/>
    </location>
</feature>
<evidence type="ECO:0000313" key="12">
    <source>
        <dbReference type="EMBL" id="PIR89853.1"/>
    </source>
</evidence>
<reference evidence="13" key="1">
    <citation type="submission" date="2017-09" db="EMBL/GenBank/DDBJ databases">
        <title>Depth-based differentiation of microbial function through sediment-hosted aquifers and enrichment of novel symbionts in the deep terrestrial subsurface.</title>
        <authorList>
            <person name="Probst A.J."/>
            <person name="Ladd B."/>
            <person name="Jarett J.K."/>
            <person name="Geller-Mcgrath D.E."/>
            <person name="Sieber C.M.K."/>
            <person name="Emerson J.B."/>
            <person name="Anantharaman K."/>
            <person name="Thomas B.C."/>
            <person name="Malmstrom R."/>
            <person name="Stieglmeier M."/>
            <person name="Klingl A."/>
            <person name="Woyke T."/>
            <person name="Ryan C.M."/>
            <person name="Banfield J.F."/>
        </authorList>
    </citation>
    <scope>NUCLEOTIDE SEQUENCE [LARGE SCALE GENOMIC DNA]</scope>
</reference>